<keyword evidence="2 3" id="KW-0808">Transferase</keyword>
<proteinExistence type="predicted"/>
<keyword evidence="4" id="KW-1185">Reference proteome</keyword>
<keyword evidence="1" id="KW-0328">Glycosyltransferase</keyword>
<dbReference type="GO" id="GO:0016758">
    <property type="term" value="F:hexosyltransferase activity"/>
    <property type="evidence" value="ECO:0007669"/>
    <property type="project" value="TreeGrafter"/>
</dbReference>
<dbReference type="NCBIfam" id="TIGR00696">
    <property type="entry name" value="wecG_tagA_cpsF"/>
    <property type="match status" value="1"/>
</dbReference>
<sequence>MVASRGTLPCDWNSVTVMLASVNQVKIKLLRGNISLLTSRDVAALAMSHSAAHQPLLIGNLNLHGVFLRESNEKFARFCAQVDIMLADGMPLVWLSGAPASARISSTDWITELGVLAHGLKVLIVSGTPSDAAVTQQVLTARFPRIHWDCVDGYAGAVMSSELRSKIDTANVILVGMGMPLQEEWILENFSLLAPKVVANVGGCFDYFNGRQKVPPRLLSSVGLEWLFRLLHSPRRLGRRYLVEPLHLILIITRRSLFGYGKGATSSAPEGHRRS</sequence>
<gene>
    <name evidence="3" type="ORF">SAMN05660324_0767</name>
</gene>
<evidence type="ECO:0000313" key="4">
    <source>
        <dbReference type="Proteomes" id="UP000198863"/>
    </source>
</evidence>
<organism evidence="3 4">
    <name type="scientific">Klenkia brasiliensis</name>
    <dbReference type="NCBI Taxonomy" id="333142"/>
    <lineage>
        <taxon>Bacteria</taxon>
        <taxon>Bacillati</taxon>
        <taxon>Actinomycetota</taxon>
        <taxon>Actinomycetes</taxon>
        <taxon>Geodermatophilales</taxon>
        <taxon>Geodermatophilaceae</taxon>
        <taxon>Klenkia</taxon>
    </lineage>
</organism>
<dbReference type="CDD" id="cd06533">
    <property type="entry name" value="Glyco_transf_WecG_TagA"/>
    <property type="match status" value="1"/>
</dbReference>
<evidence type="ECO:0000313" key="3">
    <source>
        <dbReference type="EMBL" id="SDF64700.1"/>
    </source>
</evidence>
<evidence type="ECO:0000256" key="1">
    <source>
        <dbReference type="ARBA" id="ARBA00022676"/>
    </source>
</evidence>
<dbReference type="PANTHER" id="PTHR34136">
    <property type="match status" value="1"/>
</dbReference>
<dbReference type="EMBL" id="FNCF01000001">
    <property type="protein sequence ID" value="SDF64700.1"/>
    <property type="molecule type" value="Genomic_DNA"/>
</dbReference>
<dbReference type="AlphaFoldDB" id="A0A1G7MUF9"/>
<dbReference type="Proteomes" id="UP000198863">
    <property type="component" value="Unassembled WGS sequence"/>
</dbReference>
<accession>A0A1G7MUF9</accession>
<dbReference type="PANTHER" id="PTHR34136:SF1">
    <property type="entry name" value="UDP-N-ACETYL-D-MANNOSAMINURONIC ACID TRANSFERASE"/>
    <property type="match status" value="1"/>
</dbReference>
<dbReference type="Pfam" id="PF03808">
    <property type="entry name" value="Glyco_tran_WecG"/>
    <property type="match status" value="1"/>
</dbReference>
<evidence type="ECO:0000256" key="2">
    <source>
        <dbReference type="ARBA" id="ARBA00022679"/>
    </source>
</evidence>
<reference evidence="4" key="1">
    <citation type="submission" date="2016-10" db="EMBL/GenBank/DDBJ databases">
        <authorList>
            <person name="Varghese N."/>
            <person name="Submissions S."/>
        </authorList>
    </citation>
    <scope>NUCLEOTIDE SEQUENCE [LARGE SCALE GENOMIC DNA]</scope>
    <source>
        <strain evidence="4">DSM 44526</strain>
    </source>
</reference>
<name>A0A1G7MUF9_9ACTN</name>
<protein>
    <submittedName>
        <fullName evidence="3">N-acetylglucosaminyldiphosphoundecaprenol N-acetyl-beta-D-mannosaminyltransferase</fullName>
    </submittedName>
</protein>
<dbReference type="InterPro" id="IPR004629">
    <property type="entry name" value="WecG_TagA_CpsF"/>
</dbReference>